<keyword evidence="3" id="KW-1185">Reference proteome</keyword>
<reference evidence="2 3" key="1">
    <citation type="submission" date="2021-06" db="EMBL/GenBank/DDBJ databases">
        <authorList>
            <person name="Palmer J.M."/>
        </authorList>
    </citation>
    <scope>NUCLEOTIDE SEQUENCE [LARGE SCALE GENOMIC DNA]</scope>
    <source>
        <strain evidence="2 3">GA_2019</strain>
        <tissue evidence="2">Muscle</tissue>
    </source>
</reference>
<evidence type="ECO:0000313" key="3">
    <source>
        <dbReference type="Proteomes" id="UP001476798"/>
    </source>
</evidence>
<protein>
    <submittedName>
        <fullName evidence="2">Uncharacterized protein</fullName>
    </submittedName>
</protein>
<accession>A0ABV0N6K5</accession>
<keyword evidence="1" id="KW-0812">Transmembrane</keyword>
<keyword evidence="1" id="KW-0472">Membrane</keyword>
<comment type="caution">
    <text evidence="2">The sequence shown here is derived from an EMBL/GenBank/DDBJ whole genome shotgun (WGS) entry which is preliminary data.</text>
</comment>
<feature type="transmembrane region" description="Helical" evidence="1">
    <location>
        <begin position="59"/>
        <end position="77"/>
    </location>
</feature>
<gene>
    <name evidence="2" type="ORF">GOODEAATRI_029444</name>
</gene>
<dbReference type="EMBL" id="JAHRIO010024344">
    <property type="protein sequence ID" value="MEQ2166544.1"/>
    <property type="molecule type" value="Genomic_DNA"/>
</dbReference>
<evidence type="ECO:0000313" key="2">
    <source>
        <dbReference type="EMBL" id="MEQ2166544.1"/>
    </source>
</evidence>
<name>A0ABV0N6K5_9TELE</name>
<proteinExistence type="predicted"/>
<dbReference type="Proteomes" id="UP001476798">
    <property type="component" value="Unassembled WGS sequence"/>
</dbReference>
<sequence length="99" mass="10887">NHTSTLGVSVRAAGSCRGRDSEVLSERLEMIGCWELMSSRALKEFYRTSMLVSDRKMKMVVVFWILLHGKISFLSLLSSSSLLSTLFQARVGSGGDAAK</sequence>
<feature type="non-terminal residue" evidence="2">
    <location>
        <position position="1"/>
    </location>
</feature>
<organism evidence="2 3">
    <name type="scientific">Goodea atripinnis</name>
    <dbReference type="NCBI Taxonomy" id="208336"/>
    <lineage>
        <taxon>Eukaryota</taxon>
        <taxon>Metazoa</taxon>
        <taxon>Chordata</taxon>
        <taxon>Craniata</taxon>
        <taxon>Vertebrata</taxon>
        <taxon>Euteleostomi</taxon>
        <taxon>Actinopterygii</taxon>
        <taxon>Neopterygii</taxon>
        <taxon>Teleostei</taxon>
        <taxon>Neoteleostei</taxon>
        <taxon>Acanthomorphata</taxon>
        <taxon>Ovalentaria</taxon>
        <taxon>Atherinomorphae</taxon>
        <taxon>Cyprinodontiformes</taxon>
        <taxon>Goodeidae</taxon>
        <taxon>Goodea</taxon>
    </lineage>
</organism>
<evidence type="ECO:0000256" key="1">
    <source>
        <dbReference type="SAM" id="Phobius"/>
    </source>
</evidence>
<keyword evidence="1" id="KW-1133">Transmembrane helix</keyword>